<dbReference type="InterPro" id="IPR004320">
    <property type="entry name" value="BPS1_pln"/>
</dbReference>
<gene>
    <name evidence="1" type="ORF">Sango_2152600</name>
</gene>
<dbReference type="GO" id="GO:0048367">
    <property type="term" value="P:shoot system development"/>
    <property type="evidence" value="ECO:0007669"/>
    <property type="project" value="InterPro"/>
</dbReference>
<reference evidence="1" key="1">
    <citation type="submission" date="2020-06" db="EMBL/GenBank/DDBJ databases">
        <authorList>
            <person name="Li T."/>
            <person name="Hu X."/>
            <person name="Zhang T."/>
            <person name="Song X."/>
            <person name="Zhang H."/>
            <person name="Dai N."/>
            <person name="Sheng W."/>
            <person name="Hou X."/>
            <person name="Wei L."/>
        </authorList>
    </citation>
    <scope>NUCLEOTIDE SEQUENCE</scope>
    <source>
        <strain evidence="1">K16</strain>
        <tissue evidence="1">Leaf</tissue>
    </source>
</reference>
<comment type="caution">
    <text evidence="1">The sequence shown here is derived from an EMBL/GenBank/DDBJ whole genome shotgun (WGS) entry which is preliminary data.</text>
</comment>
<name>A0AAE1WCM3_9LAMI</name>
<organism evidence="1 2">
    <name type="scientific">Sesamum angolense</name>
    <dbReference type="NCBI Taxonomy" id="2727404"/>
    <lineage>
        <taxon>Eukaryota</taxon>
        <taxon>Viridiplantae</taxon>
        <taxon>Streptophyta</taxon>
        <taxon>Embryophyta</taxon>
        <taxon>Tracheophyta</taxon>
        <taxon>Spermatophyta</taxon>
        <taxon>Magnoliopsida</taxon>
        <taxon>eudicotyledons</taxon>
        <taxon>Gunneridae</taxon>
        <taxon>Pentapetalae</taxon>
        <taxon>asterids</taxon>
        <taxon>lamiids</taxon>
        <taxon>Lamiales</taxon>
        <taxon>Pedaliaceae</taxon>
        <taxon>Sesamum</taxon>
    </lineage>
</organism>
<dbReference type="Proteomes" id="UP001289374">
    <property type="component" value="Unassembled WGS sequence"/>
</dbReference>
<dbReference type="Pfam" id="PF03087">
    <property type="entry name" value="BPS1"/>
    <property type="match status" value="1"/>
</dbReference>
<reference evidence="1" key="2">
    <citation type="journal article" date="2024" name="Plant">
        <title>Genomic evolution and insights into agronomic trait innovations of Sesamum species.</title>
        <authorList>
            <person name="Miao H."/>
            <person name="Wang L."/>
            <person name="Qu L."/>
            <person name="Liu H."/>
            <person name="Sun Y."/>
            <person name="Le M."/>
            <person name="Wang Q."/>
            <person name="Wei S."/>
            <person name="Zheng Y."/>
            <person name="Lin W."/>
            <person name="Duan Y."/>
            <person name="Cao H."/>
            <person name="Xiong S."/>
            <person name="Wang X."/>
            <person name="Wei L."/>
            <person name="Li C."/>
            <person name="Ma Q."/>
            <person name="Ju M."/>
            <person name="Zhao R."/>
            <person name="Li G."/>
            <person name="Mu C."/>
            <person name="Tian Q."/>
            <person name="Mei H."/>
            <person name="Zhang T."/>
            <person name="Gao T."/>
            <person name="Zhang H."/>
        </authorList>
    </citation>
    <scope>NUCLEOTIDE SEQUENCE</scope>
    <source>
        <strain evidence="1">K16</strain>
    </source>
</reference>
<dbReference type="EMBL" id="JACGWL010000012">
    <property type="protein sequence ID" value="KAK4390893.1"/>
    <property type="molecule type" value="Genomic_DNA"/>
</dbReference>
<dbReference type="PANTHER" id="PTHR33070">
    <property type="entry name" value="OS06G0725500 PROTEIN"/>
    <property type="match status" value="1"/>
</dbReference>
<dbReference type="PANTHER" id="PTHR33070:SF129">
    <property type="entry name" value="DUF241 DOMAIN PROTEIN"/>
    <property type="match status" value="1"/>
</dbReference>
<dbReference type="GO" id="GO:0048364">
    <property type="term" value="P:root development"/>
    <property type="evidence" value="ECO:0007669"/>
    <property type="project" value="InterPro"/>
</dbReference>
<protein>
    <submittedName>
        <fullName evidence="1">Uncharacterized protein</fullName>
    </submittedName>
</protein>
<sequence>MAHHTRSNGLLSQFHPTVEDFEDNLIRLKCSAELTSSPASFVCTNLDSLNNFQESINNLIQLPSMRQDLTLEQGRSGTLVLLDGPLRLLDCCGIAKDITAIVNEFVQELESSPRT</sequence>
<proteinExistence type="predicted"/>
<accession>A0AAE1WCM3</accession>
<evidence type="ECO:0000313" key="2">
    <source>
        <dbReference type="Proteomes" id="UP001289374"/>
    </source>
</evidence>
<dbReference type="AlphaFoldDB" id="A0AAE1WCM3"/>
<evidence type="ECO:0000313" key="1">
    <source>
        <dbReference type="EMBL" id="KAK4390893.1"/>
    </source>
</evidence>
<keyword evidence="2" id="KW-1185">Reference proteome</keyword>